<proteinExistence type="predicted"/>
<dbReference type="Pfam" id="PF07173">
    <property type="entry name" value="GRDP-like"/>
    <property type="match status" value="1"/>
</dbReference>
<dbReference type="InParanoid" id="A0A517SDW4"/>
<dbReference type="InterPro" id="IPR009836">
    <property type="entry name" value="GRDP-like"/>
</dbReference>
<dbReference type="PANTHER" id="PTHR34365">
    <property type="entry name" value="ENOLASE (DUF1399)"/>
    <property type="match status" value="1"/>
</dbReference>
<keyword evidence="2" id="KW-1185">Reference proteome</keyword>
<gene>
    <name evidence="1" type="ORF">Pan44_23440</name>
</gene>
<name>A0A517SDW4_9PLAN</name>
<dbReference type="PANTHER" id="PTHR34365:SF7">
    <property type="entry name" value="GLYCINE-RICH DOMAIN-CONTAINING PROTEIN 1"/>
    <property type="match status" value="1"/>
</dbReference>
<reference evidence="1 2" key="1">
    <citation type="submission" date="2019-02" db="EMBL/GenBank/DDBJ databases">
        <title>Deep-cultivation of Planctomycetes and their phenomic and genomic characterization uncovers novel biology.</title>
        <authorList>
            <person name="Wiegand S."/>
            <person name="Jogler M."/>
            <person name="Boedeker C."/>
            <person name="Pinto D."/>
            <person name="Vollmers J."/>
            <person name="Rivas-Marin E."/>
            <person name="Kohn T."/>
            <person name="Peeters S.H."/>
            <person name="Heuer A."/>
            <person name="Rast P."/>
            <person name="Oberbeckmann S."/>
            <person name="Bunk B."/>
            <person name="Jeske O."/>
            <person name="Meyerdierks A."/>
            <person name="Storesund J.E."/>
            <person name="Kallscheuer N."/>
            <person name="Luecker S."/>
            <person name="Lage O.M."/>
            <person name="Pohl T."/>
            <person name="Merkel B.J."/>
            <person name="Hornburger P."/>
            <person name="Mueller R.-W."/>
            <person name="Bruemmer F."/>
            <person name="Labrenz M."/>
            <person name="Spormann A.M."/>
            <person name="Op den Camp H."/>
            <person name="Overmann J."/>
            <person name="Amann R."/>
            <person name="Jetten M.S.M."/>
            <person name="Mascher T."/>
            <person name="Medema M.H."/>
            <person name="Devos D.P."/>
            <person name="Kaster A.-K."/>
            <person name="Ovreas L."/>
            <person name="Rohde M."/>
            <person name="Galperin M.Y."/>
            <person name="Jogler C."/>
        </authorList>
    </citation>
    <scope>NUCLEOTIDE SEQUENCE [LARGE SCALE GENOMIC DNA]</scope>
    <source>
        <strain evidence="1 2">Pan44</strain>
    </source>
</reference>
<protein>
    <recommendedName>
        <fullName evidence="3">Glycine-rich domain-containing protein-like</fullName>
    </recommendedName>
</protein>
<dbReference type="EMBL" id="CP036271">
    <property type="protein sequence ID" value="QDT54315.1"/>
    <property type="molecule type" value="Genomic_DNA"/>
</dbReference>
<sequence length="162" mass="19076">MTLLGTATKTLPESIARLDFDYLGRKLLDDDAFEAKRRNGERLWDEERVARALKEYKQFLALMLWSPEAVLVPSEDIDEVWHTHVLNTARYQADCETIFGRFQHHFPTFGESDEVQEEHMKGRDETLKMFEEAFGEVPESYTFNAYLRCSGRCGRRCRRIEF</sequence>
<dbReference type="RefSeq" id="WP_197454024.1">
    <property type="nucleotide sequence ID" value="NZ_CP036271.1"/>
</dbReference>
<dbReference type="AlphaFoldDB" id="A0A517SDW4"/>
<dbReference type="KEGG" id="ccos:Pan44_23440"/>
<accession>A0A517SDW4</accession>
<evidence type="ECO:0008006" key="3">
    <source>
        <dbReference type="Google" id="ProtNLM"/>
    </source>
</evidence>
<dbReference type="Proteomes" id="UP000315700">
    <property type="component" value="Chromosome"/>
</dbReference>
<evidence type="ECO:0000313" key="2">
    <source>
        <dbReference type="Proteomes" id="UP000315700"/>
    </source>
</evidence>
<organism evidence="1 2">
    <name type="scientific">Caulifigura coniformis</name>
    <dbReference type="NCBI Taxonomy" id="2527983"/>
    <lineage>
        <taxon>Bacteria</taxon>
        <taxon>Pseudomonadati</taxon>
        <taxon>Planctomycetota</taxon>
        <taxon>Planctomycetia</taxon>
        <taxon>Planctomycetales</taxon>
        <taxon>Planctomycetaceae</taxon>
        <taxon>Caulifigura</taxon>
    </lineage>
</organism>
<evidence type="ECO:0000313" key="1">
    <source>
        <dbReference type="EMBL" id="QDT54315.1"/>
    </source>
</evidence>